<dbReference type="GO" id="GO:0050861">
    <property type="term" value="P:positive regulation of B cell receptor signaling pathway"/>
    <property type="evidence" value="ECO:0007669"/>
    <property type="project" value="InterPro"/>
</dbReference>
<evidence type="ECO:0000313" key="4">
    <source>
        <dbReference type="Proteomes" id="UP000695023"/>
    </source>
</evidence>
<dbReference type="PANTHER" id="PTHR35680:SF1">
    <property type="entry name" value="NFAT ACTIVATION MOLECULE 1"/>
    <property type="match status" value="1"/>
</dbReference>
<keyword evidence="2" id="KW-1133">Transmembrane helix</keyword>
<accession>A0A9Y3VWH7</accession>
<reference evidence="5 6" key="1">
    <citation type="submission" date="2025-04" db="UniProtKB">
        <authorList>
            <consortium name="RefSeq"/>
        </authorList>
    </citation>
    <scope>IDENTIFICATION</scope>
</reference>
<dbReference type="PANTHER" id="PTHR35680">
    <property type="entry name" value="NFAT ACTIVATION MOLECULE 1"/>
    <property type="match status" value="1"/>
</dbReference>
<dbReference type="RefSeq" id="XP_013769778.1">
    <property type="nucleotide sequence ID" value="XM_013914324.1"/>
</dbReference>
<keyword evidence="2" id="KW-0472">Membrane</keyword>
<feature type="compositionally biased region" description="Basic and acidic residues" evidence="1">
    <location>
        <begin position="215"/>
        <end position="246"/>
    </location>
</feature>
<protein>
    <submittedName>
        <fullName evidence="5 6">Uncharacterized protein LOC102215202</fullName>
    </submittedName>
</protein>
<feature type="compositionally biased region" description="Basic and acidic residues" evidence="1">
    <location>
        <begin position="165"/>
        <end position="185"/>
    </location>
</feature>
<feature type="region of interest" description="Disordered" evidence="1">
    <location>
        <begin position="165"/>
        <end position="255"/>
    </location>
</feature>
<feature type="signal peptide" evidence="3">
    <location>
        <begin position="1"/>
        <end position="27"/>
    </location>
</feature>
<dbReference type="GO" id="GO:0045121">
    <property type="term" value="C:membrane raft"/>
    <property type="evidence" value="ECO:0007669"/>
    <property type="project" value="TreeGrafter"/>
</dbReference>
<dbReference type="GO" id="GO:0001819">
    <property type="term" value="P:positive regulation of cytokine production"/>
    <property type="evidence" value="ECO:0007669"/>
    <property type="project" value="InterPro"/>
</dbReference>
<dbReference type="RefSeq" id="XP_005747125.1">
    <property type="nucleotide sequence ID" value="XM_005747068.2"/>
</dbReference>
<name>A0A9Y3VWH7_9CICH</name>
<dbReference type="GO" id="GO:0004888">
    <property type="term" value="F:transmembrane signaling receptor activity"/>
    <property type="evidence" value="ECO:0007669"/>
    <property type="project" value="InterPro"/>
</dbReference>
<evidence type="ECO:0000313" key="6">
    <source>
        <dbReference type="RefSeq" id="XP_013769778.1"/>
    </source>
</evidence>
<feature type="chain" id="PRO_5044704321" evidence="3">
    <location>
        <begin position="28"/>
        <end position="255"/>
    </location>
</feature>
<dbReference type="GO" id="GO:0045577">
    <property type="term" value="P:regulation of B cell differentiation"/>
    <property type="evidence" value="ECO:0007669"/>
    <property type="project" value="InterPro"/>
</dbReference>
<dbReference type="Proteomes" id="UP000695023">
    <property type="component" value="Unplaced"/>
</dbReference>
<keyword evidence="2" id="KW-0812">Transmembrane</keyword>
<dbReference type="CTD" id="150372"/>
<keyword evidence="3" id="KW-0732">Signal</keyword>
<gene>
    <name evidence="5 6" type="primary">LOC102215202</name>
</gene>
<dbReference type="AlphaFoldDB" id="A0A9Y3VWH7"/>
<proteinExistence type="predicted"/>
<evidence type="ECO:0000256" key="3">
    <source>
        <dbReference type="SAM" id="SignalP"/>
    </source>
</evidence>
<sequence>MESQPFWTLFFKLTWIPAFFLLTVCSAMDSPSISLEREVFVAFRGENLNITCNLIKAVNQTEDGCLTCFDPKNKTIYNNTIPTMDIEQERFSWHLELKNLKLSGLYSCQYQTVKVDWFLRVTGEGYKEPVNTEFIIMAIFTGVLLIFSVLGSVYVFRGHWTEKHGAGEKKQKQSQEEKKVTKKEDDSLDATAAQSYYASLEPHPRSIYDVLDSSPARRENDQDKAKPMKKEPPKKAAQKTKDKDEGVFESVYENF</sequence>
<feature type="transmembrane region" description="Helical" evidence="2">
    <location>
        <begin position="134"/>
        <end position="156"/>
    </location>
</feature>
<dbReference type="GO" id="GO:0050853">
    <property type="term" value="P:B cell receptor signaling pathway"/>
    <property type="evidence" value="ECO:0007669"/>
    <property type="project" value="TreeGrafter"/>
</dbReference>
<evidence type="ECO:0000256" key="2">
    <source>
        <dbReference type="SAM" id="Phobius"/>
    </source>
</evidence>
<evidence type="ECO:0000313" key="5">
    <source>
        <dbReference type="RefSeq" id="XP_005747125.1"/>
    </source>
</evidence>
<keyword evidence="4" id="KW-1185">Reference proteome</keyword>
<dbReference type="InterPro" id="IPR033549">
    <property type="entry name" value="NFAM1"/>
</dbReference>
<organism evidence="4 5">
    <name type="scientific">Pundamilia nyererei</name>
    <dbReference type="NCBI Taxonomy" id="303518"/>
    <lineage>
        <taxon>Eukaryota</taxon>
        <taxon>Metazoa</taxon>
        <taxon>Chordata</taxon>
        <taxon>Craniata</taxon>
        <taxon>Vertebrata</taxon>
        <taxon>Euteleostomi</taxon>
        <taxon>Actinopterygii</taxon>
        <taxon>Neopterygii</taxon>
        <taxon>Teleostei</taxon>
        <taxon>Neoteleostei</taxon>
        <taxon>Acanthomorphata</taxon>
        <taxon>Ovalentaria</taxon>
        <taxon>Cichlomorphae</taxon>
        <taxon>Cichliformes</taxon>
        <taxon>Cichlidae</taxon>
        <taxon>African cichlids</taxon>
        <taxon>Pseudocrenilabrinae</taxon>
        <taxon>Haplochromini</taxon>
        <taxon>Pundamilia</taxon>
    </lineage>
</organism>
<evidence type="ECO:0000256" key="1">
    <source>
        <dbReference type="SAM" id="MobiDB-lite"/>
    </source>
</evidence>